<dbReference type="InterPro" id="IPR003594">
    <property type="entry name" value="HATPase_dom"/>
</dbReference>
<dbReference type="InterPro" id="IPR035965">
    <property type="entry name" value="PAS-like_dom_sf"/>
</dbReference>
<dbReference type="SUPFAM" id="SSF55785">
    <property type="entry name" value="PYP-like sensor domain (PAS domain)"/>
    <property type="match status" value="1"/>
</dbReference>
<dbReference type="EC" id="2.7.13.3" evidence="2"/>
<dbReference type="EMBL" id="JAQOUE010000001">
    <property type="protein sequence ID" value="MDT7042076.1"/>
    <property type="molecule type" value="Genomic_DNA"/>
</dbReference>
<feature type="domain" description="Response regulatory" evidence="6">
    <location>
        <begin position="527"/>
        <end position="647"/>
    </location>
</feature>
<protein>
    <recommendedName>
        <fullName evidence="2">histidine kinase</fullName>
        <ecNumber evidence="2">2.7.13.3</ecNumber>
    </recommendedName>
</protein>
<feature type="modified residue" description="4-aspartylphosphate" evidence="4">
    <location>
        <position position="61"/>
    </location>
</feature>
<dbReference type="PRINTS" id="PR00344">
    <property type="entry name" value="BCTRLSENSOR"/>
</dbReference>
<dbReference type="Pfam" id="PF00072">
    <property type="entry name" value="Response_reg"/>
    <property type="match status" value="2"/>
</dbReference>
<dbReference type="PROSITE" id="PS50110">
    <property type="entry name" value="RESPONSE_REGULATORY"/>
    <property type="match status" value="2"/>
</dbReference>
<proteinExistence type="predicted"/>
<dbReference type="CDD" id="cd00082">
    <property type="entry name" value="HisKA"/>
    <property type="match status" value="1"/>
</dbReference>
<organism evidence="9 10">
    <name type="scientific">Candidatus Nitronereus thalassa</name>
    <dbReference type="NCBI Taxonomy" id="3020898"/>
    <lineage>
        <taxon>Bacteria</taxon>
        <taxon>Pseudomonadati</taxon>
        <taxon>Nitrospirota</taxon>
        <taxon>Nitrospiria</taxon>
        <taxon>Nitrospirales</taxon>
        <taxon>Nitrospiraceae</taxon>
        <taxon>Candidatus Nitronereus</taxon>
    </lineage>
</organism>
<evidence type="ECO:0000259" key="6">
    <source>
        <dbReference type="PROSITE" id="PS50110"/>
    </source>
</evidence>
<dbReference type="PANTHER" id="PTHR43065:SF42">
    <property type="entry name" value="TWO-COMPONENT SENSOR PPRA"/>
    <property type="match status" value="1"/>
</dbReference>
<dbReference type="SUPFAM" id="SSF52172">
    <property type="entry name" value="CheY-like"/>
    <property type="match status" value="2"/>
</dbReference>
<dbReference type="InterPro" id="IPR011006">
    <property type="entry name" value="CheY-like_superfamily"/>
</dbReference>
<dbReference type="InterPro" id="IPR000700">
    <property type="entry name" value="PAS-assoc_C"/>
</dbReference>
<evidence type="ECO:0000256" key="2">
    <source>
        <dbReference type="ARBA" id="ARBA00012438"/>
    </source>
</evidence>
<dbReference type="Gene3D" id="3.30.450.20">
    <property type="entry name" value="PAS domain"/>
    <property type="match status" value="1"/>
</dbReference>
<dbReference type="Gene3D" id="3.30.565.10">
    <property type="entry name" value="Histidine kinase-like ATPase, C-terminal domain"/>
    <property type="match status" value="1"/>
</dbReference>
<feature type="domain" description="Response regulatory" evidence="6">
    <location>
        <begin position="12"/>
        <end position="126"/>
    </location>
</feature>
<dbReference type="SUPFAM" id="SSF47384">
    <property type="entry name" value="Homodimeric domain of signal transducing histidine kinase"/>
    <property type="match status" value="1"/>
</dbReference>
<dbReference type="Gene3D" id="3.40.50.2300">
    <property type="match status" value="2"/>
</dbReference>
<dbReference type="InterPro" id="IPR036097">
    <property type="entry name" value="HisK_dim/P_sf"/>
</dbReference>
<dbReference type="Pfam" id="PF02518">
    <property type="entry name" value="HATPase_c"/>
    <property type="match status" value="1"/>
</dbReference>
<dbReference type="CDD" id="cd00156">
    <property type="entry name" value="REC"/>
    <property type="match status" value="1"/>
</dbReference>
<sequence>MLAMKASGSSHTILIVDDDPALCRLIQRYLHRDGFDSLVATTGAEALQQLSTQRVTLMLLDLHLPDMQGDELIQAVKTQHPAIPFIVVTGYGDELLAVKMLKSGARDYITKDDKALELLPSVVLHNIQKLEQEQRLTQAEEALAAEQERSLVTLACIADGVITTDIHGIVYSINPVALHLVGHDLTQVLGRPIDEVFELVHPDHPEQEDPLVKTVLAHGQVMKPLYYRRLISRNGTETMVMCSASPICHQNGAVLGAVVVIRDMSERIKIEHELQKASKLESVGTLAGGIAHDFNNLLMSILGNISLAKLSLSPETRAFSQLLEAEKASLLAKGLTQQLLTFAKGGQPVKKPVRLVPILENATQLILRGGRIQSAFRFPNDLWDLFADESQLNQAFHNLILNAQQAMPQGGTLEIEAANFPTTERQNTPGLPLENHPHVRIRIKDSGCGIPHENLSRIFDPYFTTKSYGSGLGLATTYSIFTSHNGHMEVASTVGQGTAFTIYLPASSVRATTPSPPTSALRLGQGKILVMDDEEAIRLLLEQMLMHLGYTVEVTQNGEEAVERYVKAQELGQPFLAVILDLTIPGGLGGKDTIQRLRLLDPQVKAIVSSGYSNDPVLSHFHSYGFQGMVAKPFRLDELSESLYQVLSKREE</sequence>
<dbReference type="NCBIfam" id="TIGR00229">
    <property type="entry name" value="sensory_box"/>
    <property type="match status" value="1"/>
</dbReference>
<dbReference type="InterPro" id="IPR036890">
    <property type="entry name" value="HATPase_C_sf"/>
</dbReference>
<evidence type="ECO:0000256" key="1">
    <source>
        <dbReference type="ARBA" id="ARBA00000085"/>
    </source>
</evidence>
<dbReference type="SMART" id="SM00091">
    <property type="entry name" value="PAS"/>
    <property type="match status" value="1"/>
</dbReference>
<comment type="catalytic activity">
    <reaction evidence="1">
        <text>ATP + protein L-histidine = ADP + protein N-phospho-L-histidine.</text>
        <dbReference type="EC" id="2.7.13.3"/>
    </reaction>
</comment>
<reference evidence="9 10" key="1">
    <citation type="journal article" date="2023" name="ISME J.">
        <title>Cultivation and genomic characterization of novel and ubiquitous marine nitrite-oxidizing bacteria from the Nitrospirales.</title>
        <authorList>
            <person name="Mueller A.J."/>
            <person name="Daebeler A."/>
            <person name="Herbold C.W."/>
            <person name="Kirkegaard R.H."/>
            <person name="Daims H."/>
        </authorList>
    </citation>
    <scope>NUCLEOTIDE SEQUENCE [LARGE SCALE GENOMIC DNA]</scope>
    <source>
        <strain evidence="9 10">EB</strain>
    </source>
</reference>
<dbReference type="PROSITE" id="PS50109">
    <property type="entry name" value="HIS_KIN"/>
    <property type="match status" value="1"/>
</dbReference>
<dbReference type="PANTHER" id="PTHR43065">
    <property type="entry name" value="SENSOR HISTIDINE KINASE"/>
    <property type="match status" value="1"/>
</dbReference>
<dbReference type="PROSITE" id="PS50113">
    <property type="entry name" value="PAC"/>
    <property type="match status" value="1"/>
</dbReference>
<dbReference type="Pfam" id="PF08448">
    <property type="entry name" value="PAS_4"/>
    <property type="match status" value="1"/>
</dbReference>
<evidence type="ECO:0000256" key="4">
    <source>
        <dbReference type="PROSITE-ProRule" id="PRU00169"/>
    </source>
</evidence>
<name>A0ABU3K6Q5_9BACT</name>
<dbReference type="SMART" id="SM00387">
    <property type="entry name" value="HATPase_c"/>
    <property type="match status" value="1"/>
</dbReference>
<evidence type="ECO:0000259" key="5">
    <source>
        <dbReference type="PROSITE" id="PS50109"/>
    </source>
</evidence>
<dbReference type="RefSeq" id="WP_313832433.1">
    <property type="nucleotide sequence ID" value="NZ_JAQOUE010000001.1"/>
</dbReference>
<dbReference type="SMART" id="SM00448">
    <property type="entry name" value="REC"/>
    <property type="match status" value="2"/>
</dbReference>
<dbReference type="InterPro" id="IPR000014">
    <property type="entry name" value="PAS"/>
</dbReference>
<evidence type="ECO:0000313" key="9">
    <source>
        <dbReference type="EMBL" id="MDT7042076.1"/>
    </source>
</evidence>
<feature type="domain" description="PAS" evidence="7">
    <location>
        <begin position="146"/>
        <end position="219"/>
    </location>
</feature>
<evidence type="ECO:0000259" key="7">
    <source>
        <dbReference type="PROSITE" id="PS50112"/>
    </source>
</evidence>
<evidence type="ECO:0000259" key="8">
    <source>
        <dbReference type="PROSITE" id="PS50113"/>
    </source>
</evidence>
<dbReference type="SMART" id="SM00388">
    <property type="entry name" value="HisKA"/>
    <property type="match status" value="1"/>
</dbReference>
<feature type="domain" description="PAC" evidence="8">
    <location>
        <begin position="224"/>
        <end position="276"/>
    </location>
</feature>
<keyword evidence="10" id="KW-1185">Reference proteome</keyword>
<evidence type="ECO:0000313" key="10">
    <source>
        <dbReference type="Proteomes" id="UP001250932"/>
    </source>
</evidence>
<keyword evidence="3 4" id="KW-0597">Phosphoprotein</keyword>
<feature type="modified residue" description="4-aspartylphosphate" evidence="4">
    <location>
        <position position="581"/>
    </location>
</feature>
<gene>
    <name evidence="9" type="ORF">PPG34_06900</name>
</gene>
<dbReference type="CDD" id="cd00130">
    <property type="entry name" value="PAS"/>
    <property type="match status" value="1"/>
</dbReference>
<dbReference type="PROSITE" id="PS50112">
    <property type="entry name" value="PAS"/>
    <property type="match status" value="1"/>
</dbReference>
<evidence type="ECO:0000256" key="3">
    <source>
        <dbReference type="ARBA" id="ARBA00022553"/>
    </source>
</evidence>
<dbReference type="InterPro" id="IPR005467">
    <property type="entry name" value="His_kinase_dom"/>
</dbReference>
<dbReference type="InterPro" id="IPR001789">
    <property type="entry name" value="Sig_transdc_resp-reg_receiver"/>
</dbReference>
<dbReference type="Gene3D" id="1.10.287.130">
    <property type="match status" value="1"/>
</dbReference>
<dbReference type="InterPro" id="IPR004358">
    <property type="entry name" value="Sig_transdc_His_kin-like_C"/>
</dbReference>
<dbReference type="SUPFAM" id="SSF55874">
    <property type="entry name" value="ATPase domain of HSP90 chaperone/DNA topoisomerase II/histidine kinase"/>
    <property type="match status" value="1"/>
</dbReference>
<dbReference type="InterPro" id="IPR003661">
    <property type="entry name" value="HisK_dim/P_dom"/>
</dbReference>
<dbReference type="InterPro" id="IPR013656">
    <property type="entry name" value="PAS_4"/>
</dbReference>
<feature type="domain" description="Histidine kinase" evidence="5">
    <location>
        <begin position="289"/>
        <end position="508"/>
    </location>
</feature>
<comment type="caution">
    <text evidence="9">The sequence shown here is derived from an EMBL/GenBank/DDBJ whole genome shotgun (WGS) entry which is preliminary data.</text>
</comment>
<accession>A0ABU3K6Q5</accession>
<dbReference type="Proteomes" id="UP001250932">
    <property type="component" value="Unassembled WGS sequence"/>
</dbReference>